<gene>
    <name evidence="2" type="ORF">H114_32819</name>
</gene>
<dbReference type="OrthoDB" id="4199669at2"/>
<proteinExistence type="predicted"/>
<dbReference type="Proteomes" id="UP000011732">
    <property type="component" value="Unassembled WGS sequence"/>
</dbReference>
<evidence type="ECO:0000313" key="3">
    <source>
        <dbReference type="Proteomes" id="UP000011732"/>
    </source>
</evidence>
<feature type="region of interest" description="Disordered" evidence="1">
    <location>
        <begin position="143"/>
        <end position="181"/>
    </location>
</feature>
<feature type="compositionally biased region" description="Low complexity" evidence="1">
    <location>
        <begin position="146"/>
        <end position="160"/>
    </location>
</feature>
<protein>
    <submittedName>
        <fullName evidence="2">Uncharacterized protein</fullName>
    </submittedName>
</protein>
<comment type="caution">
    <text evidence="2">The sequence shown here is derived from an EMBL/GenBank/DDBJ whole genome shotgun (WGS) entry which is preliminary data.</text>
</comment>
<accession>M3CSE8</accession>
<dbReference type="EMBL" id="AOHP01000169">
    <property type="protein sequence ID" value="EMF20425.1"/>
    <property type="molecule type" value="Genomic_DNA"/>
</dbReference>
<dbReference type="PATRIC" id="fig|1284664.3.peg.6572"/>
<organism evidence="2 3">
    <name type="scientific">Streptomyces gancidicus BKS 13-15</name>
    <dbReference type="NCBI Taxonomy" id="1284664"/>
    <lineage>
        <taxon>Bacteria</taxon>
        <taxon>Bacillati</taxon>
        <taxon>Actinomycetota</taxon>
        <taxon>Actinomycetes</taxon>
        <taxon>Kitasatosporales</taxon>
        <taxon>Streptomycetaceae</taxon>
        <taxon>Streptomyces</taxon>
        <taxon>Streptomyces pseudogriseolus group</taxon>
    </lineage>
</organism>
<keyword evidence="3" id="KW-1185">Reference proteome</keyword>
<evidence type="ECO:0000256" key="1">
    <source>
        <dbReference type="SAM" id="MobiDB-lite"/>
    </source>
</evidence>
<dbReference type="AlphaFoldDB" id="M3CSE8"/>
<evidence type="ECO:0000313" key="2">
    <source>
        <dbReference type="EMBL" id="EMF20425.1"/>
    </source>
</evidence>
<reference evidence="2 3" key="1">
    <citation type="journal article" date="2013" name="Genome Announc.">
        <title>Draft Genome Sequence of Streptomyces gancidicus Strain BKS 13-15.</title>
        <authorList>
            <person name="Kumar S."/>
            <person name="Kaur N."/>
            <person name="Singh N.K."/>
            <person name="Raghava G.P."/>
            <person name="Mayilraj S."/>
        </authorList>
    </citation>
    <scope>NUCLEOTIDE SEQUENCE [LARGE SCALE GENOMIC DNA]</scope>
    <source>
        <strain evidence="2 3">BKS 13-15</strain>
    </source>
</reference>
<name>M3CSE8_STREZ</name>
<dbReference type="RefSeq" id="WP_006136797.1">
    <property type="nucleotide sequence ID" value="NZ_AOHP01000169.1"/>
</dbReference>
<sequence>MRKSFALHSEPHVADIGGTELLFQAEVFGDEFMDSYAQLRDSQKKAGVDLENLADGDPGELRRTMRAVRLFLARQMLPESAELFTTLDVVDEAGRTLESFRDLDEAEAFAEGHDGARIVDRFRLPTRVMVELLEWVVELYGGGAGSRPTTSSSASATASRRTGRPGPAASPSKASTRTRGR</sequence>